<dbReference type="Proteomes" id="UP000625316">
    <property type="component" value="Unassembled WGS sequence"/>
</dbReference>
<feature type="transmembrane region" description="Helical" evidence="2">
    <location>
        <begin position="25"/>
        <end position="47"/>
    </location>
</feature>
<reference evidence="3" key="1">
    <citation type="submission" date="2020-10" db="EMBL/GenBank/DDBJ databases">
        <authorList>
            <person name="Castelo-Branco R."/>
            <person name="Eusebio N."/>
            <person name="Adriana R."/>
            <person name="Vieira A."/>
            <person name="Brugerolle De Fraissinette N."/>
            <person name="Rezende De Castro R."/>
            <person name="Schneider M.P."/>
            <person name="Vasconcelos V."/>
            <person name="Leao P.N."/>
        </authorList>
    </citation>
    <scope>NUCLEOTIDE SEQUENCE</scope>
    <source>
        <strain evidence="3">LEGE 11480</strain>
    </source>
</reference>
<dbReference type="RefSeq" id="WP_264324343.1">
    <property type="nucleotide sequence ID" value="NZ_JADEXQ010000017.1"/>
</dbReference>
<evidence type="ECO:0000313" key="3">
    <source>
        <dbReference type="EMBL" id="MBE9029524.1"/>
    </source>
</evidence>
<protein>
    <submittedName>
        <fullName evidence="3">Uncharacterized protein</fullName>
    </submittedName>
</protein>
<feature type="transmembrane region" description="Helical" evidence="2">
    <location>
        <begin position="67"/>
        <end position="84"/>
    </location>
</feature>
<proteinExistence type="predicted"/>
<dbReference type="NCBIfam" id="NF038305">
    <property type="entry name" value="HpsJ_fam"/>
    <property type="match status" value="1"/>
</dbReference>
<feature type="coiled-coil region" evidence="1">
    <location>
        <begin position="121"/>
        <end position="170"/>
    </location>
</feature>
<keyword evidence="1" id="KW-0175">Coiled coil</keyword>
<name>A0A928Z2G7_9CYAN</name>
<dbReference type="EMBL" id="JADEXQ010000017">
    <property type="protein sequence ID" value="MBE9029524.1"/>
    <property type="molecule type" value="Genomic_DNA"/>
</dbReference>
<keyword evidence="4" id="KW-1185">Reference proteome</keyword>
<keyword evidence="2" id="KW-0812">Transmembrane</keyword>
<gene>
    <name evidence="3" type="ORF">IQ266_07075</name>
</gene>
<keyword evidence="2" id="KW-1133">Transmembrane helix</keyword>
<accession>A0A928Z2G7</accession>
<feature type="transmembrane region" description="Helical" evidence="2">
    <location>
        <begin position="91"/>
        <end position="110"/>
    </location>
</feature>
<keyword evidence="2" id="KW-0472">Membrane</keyword>
<evidence type="ECO:0000313" key="4">
    <source>
        <dbReference type="Proteomes" id="UP000625316"/>
    </source>
</evidence>
<dbReference type="InterPro" id="IPR047709">
    <property type="entry name" value="HpsJ-like"/>
</dbReference>
<feature type="transmembrane region" description="Helical" evidence="2">
    <location>
        <begin position="183"/>
        <end position="201"/>
    </location>
</feature>
<evidence type="ECO:0000256" key="1">
    <source>
        <dbReference type="SAM" id="Coils"/>
    </source>
</evidence>
<dbReference type="AlphaFoldDB" id="A0A928Z2G7"/>
<sequence length="204" mass="21973">MATSVSASSYSAGNPASQASNGKSIFRIVGIACMAGFLFDILILLAPPNPGALEWRMSFVQQVGDRSIVFMLGIAFLTMGAFDLRPLLKKVAMTSMIVGLIFCLLVPLSIRDSIVLQKQVNNRITAQASQLETQIQATQSNPKLKQKPTDDQIKQALEKLSTQSDKLQQNATKSTVKAGASSVSNLLVTGLALIGLGRYGMRRR</sequence>
<evidence type="ECO:0000256" key="2">
    <source>
        <dbReference type="SAM" id="Phobius"/>
    </source>
</evidence>
<comment type="caution">
    <text evidence="3">The sequence shown here is derived from an EMBL/GenBank/DDBJ whole genome shotgun (WGS) entry which is preliminary data.</text>
</comment>
<organism evidence="3 4">
    <name type="scientific">Romeriopsis navalis LEGE 11480</name>
    <dbReference type="NCBI Taxonomy" id="2777977"/>
    <lineage>
        <taxon>Bacteria</taxon>
        <taxon>Bacillati</taxon>
        <taxon>Cyanobacteriota</taxon>
        <taxon>Cyanophyceae</taxon>
        <taxon>Leptolyngbyales</taxon>
        <taxon>Leptolyngbyaceae</taxon>
        <taxon>Romeriopsis</taxon>
        <taxon>Romeriopsis navalis</taxon>
    </lineage>
</organism>